<evidence type="ECO:0000256" key="2">
    <source>
        <dbReference type="RuleBase" id="RU362080"/>
    </source>
</evidence>
<dbReference type="InterPro" id="IPR051405">
    <property type="entry name" value="phD/YefM_antitoxin"/>
</dbReference>
<evidence type="ECO:0000313" key="3">
    <source>
        <dbReference type="EMBL" id="KKR31386.1"/>
    </source>
</evidence>
<dbReference type="Gene3D" id="3.40.1620.10">
    <property type="entry name" value="YefM-like domain"/>
    <property type="match status" value="1"/>
</dbReference>
<dbReference type="Proteomes" id="UP000034539">
    <property type="component" value="Unassembled WGS sequence"/>
</dbReference>
<dbReference type="EMBL" id="LBXN01000072">
    <property type="protein sequence ID" value="KKR31386.1"/>
    <property type="molecule type" value="Genomic_DNA"/>
</dbReference>
<evidence type="ECO:0000313" key="4">
    <source>
        <dbReference type="Proteomes" id="UP000034539"/>
    </source>
</evidence>
<gene>
    <name evidence="3" type="ORF">UT63_C0072G0007</name>
</gene>
<proteinExistence type="inferred from homology"/>
<organism evidence="3 4">
    <name type="scientific">Candidatus Gottesmanbacteria bacterium GW2011_GWC2_39_8</name>
    <dbReference type="NCBI Taxonomy" id="1618450"/>
    <lineage>
        <taxon>Bacteria</taxon>
        <taxon>Candidatus Gottesmaniibacteriota</taxon>
    </lineage>
</organism>
<comment type="function">
    <text evidence="2">Antitoxin component of a type II toxin-antitoxin (TA) system.</text>
</comment>
<dbReference type="NCBIfam" id="TIGR01552">
    <property type="entry name" value="phd_fam"/>
    <property type="match status" value="1"/>
</dbReference>
<comment type="caution">
    <text evidence="3">The sequence shown here is derived from an EMBL/GenBank/DDBJ whole genome shotgun (WGS) entry which is preliminary data.</text>
</comment>
<dbReference type="PANTHER" id="PTHR33713">
    <property type="entry name" value="ANTITOXIN YAFN-RELATED"/>
    <property type="match status" value="1"/>
</dbReference>
<dbReference type="SUPFAM" id="SSF143120">
    <property type="entry name" value="YefM-like"/>
    <property type="match status" value="1"/>
</dbReference>
<dbReference type="Pfam" id="PF02604">
    <property type="entry name" value="PhdYeFM_antitox"/>
    <property type="match status" value="1"/>
</dbReference>
<accession>A0A0G0Q1Z2</accession>
<sequence>MNSTNTLSISELRANTAQAIDNVSNKKEPTVILQRSEPKAVLVDIDYFNALEEAVLDLTDAQEAEKAKKEKKISLKIYLKKRWGKSDL</sequence>
<comment type="similarity">
    <text evidence="1 2">Belongs to the phD/YefM antitoxin family.</text>
</comment>
<dbReference type="InterPro" id="IPR006442">
    <property type="entry name" value="Antitoxin_Phd/YefM"/>
</dbReference>
<evidence type="ECO:0000256" key="1">
    <source>
        <dbReference type="ARBA" id="ARBA00009981"/>
    </source>
</evidence>
<reference evidence="3 4" key="1">
    <citation type="journal article" date="2015" name="Nature">
        <title>rRNA introns, odd ribosomes, and small enigmatic genomes across a large radiation of phyla.</title>
        <authorList>
            <person name="Brown C.T."/>
            <person name="Hug L.A."/>
            <person name="Thomas B.C."/>
            <person name="Sharon I."/>
            <person name="Castelle C.J."/>
            <person name="Singh A."/>
            <person name="Wilkins M.J."/>
            <person name="Williams K.H."/>
            <person name="Banfield J.F."/>
        </authorList>
    </citation>
    <scope>NUCLEOTIDE SEQUENCE [LARGE SCALE GENOMIC DNA]</scope>
</reference>
<dbReference type="InterPro" id="IPR036165">
    <property type="entry name" value="YefM-like_sf"/>
</dbReference>
<dbReference type="AlphaFoldDB" id="A0A0G0Q1Z2"/>
<dbReference type="PANTHER" id="PTHR33713:SF10">
    <property type="entry name" value="ANTITOXIN YAFN"/>
    <property type="match status" value="1"/>
</dbReference>
<protein>
    <recommendedName>
        <fullName evidence="2">Antitoxin</fullName>
    </recommendedName>
</protein>
<name>A0A0G0Q1Z2_9BACT</name>